<keyword evidence="1" id="KW-0472">Membrane</keyword>
<dbReference type="EMBL" id="JABURY010000015">
    <property type="protein sequence ID" value="MBC9131027.1"/>
    <property type="molecule type" value="Genomic_DNA"/>
</dbReference>
<proteinExistence type="predicted"/>
<dbReference type="Proteomes" id="UP000651208">
    <property type="component" value="Unassembled WGS sequence"/>
</dbReference>
<feature type="transmembrane region" description="Helical" evidence="1">
    <location>
        <begin position="139"/>
        <end position="158"/>
    </location>
</feature>
<accession>A0ABR7QXU2</accession>
<protein>
    <submittedName>
        <fullName evidence="2">Uncharacterized protein</fullName>
    </submittedName>
</protein>
<feature type="transmembrane region" description="Helical" evidence="1">
    <location>
        <begin position="94"/>
        <end position="119"/>
    </location>
</feature>
<reference evidence="2 3" key="1">
    <citation type="submission" date="2020-06" db="EMBL/GenBank/DDBJ databases">
        <title>Frischella cerana isolated from Apis cerana gut homogenate.</title>
        <authorList>
            <person name="Wolter L.A."/>
            <person name="Suenami S."/>
            <person name="Miyazaki R."/>
        </authorList>
    </citation>
    <scope>NUCLEOTIDE SEQUENCE [LARGE SCALE GENOMIC DNA]</scope>
    <source>
        <strain evidence="2 3">Ac13</strain>
    </source>
</reference>
<keyword evidence="1" id="KW-0812">Transmembrane</keyword>
<evidence type="ECO:0000256" key="1">
    <source>
        <dbReference type="SAM" id="Phobius"/>
    </source>
</evidence>
<name>A0ABR7QXU2_9GAMM</name>
<feature type="transmembrane region" description="Helical" evidence="1">
    <location>
        <begin position="29"/>
        <end position="50"/>
    </location>
</feature>
<keyword evidence="3" id="KW-1185">Reference proteome</keyword>
<feature type="transmembrane region" description="Helical" evidence="1">
    <location>
        <begin position="62"/>
        <end position="82"/>
    </location>
</feature>
<evidence type="ECO:0000313" key="2">
    <source>
        <dbReference type="EMBL" id="MBC9131027.1"/>
    </source>
</evidence>
<gene>
    <name evidence="2" type="ORF">FcAc13_06855</name>
</gene>
<keyword evidence="1" id="KW-1133">Transmembrane helix</keyword>
<organism evidence="2 3">
    <name type="scientific">Frischella japonica</name>
    <dbReference type="NCBI Taxonomy" id="2741544"/>
    <lineage>
        <taxon>Bacteria</taxon>
        <taxon>Pseudomonadati</taxon>
        <taxon>Pseudomonadota</taxon>
        <taxon>Gammaproteobacteria</taxon>
        <taxon>Orbales</taxon>
        <taxon>Orbaceae</taxon>
        <taxon>Frischella</taxon>
    </lineage>
</organism>
<evidence type="ECO:0000313" key="3">
    <source>
        <dbReference type="Proteomes" id="UP000651208"/>
    </source>
</evidence>
<comment type="caution">
    <text evidence="2">The sequence shown here is derived from an EMBL/GenBank/DDBJ whole genome shotgun (WGS) entry which is preliminary data.</text>
</comment>
<dbReference type="RefSeq" id="WP_187755461.1">
    <property type="nucleotide sequence ID" value="NZ_JABURY010000015.1"/>
</dbReference>
<sequence>MDNKTKQKKEKLSYDEDGGFIFMKNWSPILRWICILPAALITFIAVRFSLLDPFLKMIENTSYLLSFYVRVVTSGLVYLAIVDMVSATAPKNRVLVSIITAIILGLVVIFLTSVSYDVISDYEAFQYGFKFSPISKTHLITGLVISFFSNMLGLFLGVNNTKERQKKSS</sequence>